<reference evidence="2 3" key="1">
    <citation type="submission" date="2016-04" db="EMBL/GenBank/DDBJ databases">
        <title>First whole genome shotgun sequence of the bacterium Enteractinococcus sp. strain UASWS1574.</title>
        <authorList>
            <person name="Crovadore J."/>
            <person name="Chablais R."/>
            <person name="Lefort F."/>
        </authorList>
    </citation>
    <scope>NUCLEOTIDE SEQUENCE [LARGE SCALE GENOMIC DNA]</scope>
    <source>
        <strain evidence="2 3">UASWS1574</strain>
    </source>
</reference>
<proteinExistence type="predicted"/>
<keyword evidence="1" id="KW-0812">Transmembrane</keyword>
<keyword evidence="1" id="KW-0472">Membrane</keyword>
<organism evidence="2 3">
    <name type="scientific">Enteractinococcus helveticum</name>
    <dbReference type="NCBI Taxonomy" id="1837282"/>
    <lineage>
        <taxon>Bacteria</taxon>
        <taxon>Bacillati</taxon>
        <taxon>Actinomycetota</taxon>
        <taxon>Actinomycetes</taxon>
        <taxon>Micrococcales</taxon>
        <taxon>Micrococcaceae</taxon>
    </lineage>
</organism>
<protein>
    <submittedName>
        <fullName evidence="2">Uncharacterized protein</fullName>
    </submittedName>
</protein>
<dbReference type="RefSeq" id="WP_043057250.1">
    <property type="nucleotide sequence ID" value="NZ_LXEY01000014.1"/>
</dbReference>
<gene>
    <name evidence="2" type="ORF">A6F49_07250</name>
</gene>
<keyword evidence="1" id="KW-1133">Transmembrane helix</keyword>
<dbReference type="EMBL" id="LXEY01000014">
    <property type="protein sequence ID" value="OAV62089.1"/>
    <property type="molecule type" value="Genomic_DNA"/>
</dbReference>
<dbReference type="Proteomes" id="UP000078292">
    <property type="component" value="Unassembled WGS sequence"/>
</dbReference>
<evidence type="ECO:0000256" key="1">
    <source>
        <dbReference type="SAM" id="Phobius"/>
    </source>
</evidence>
<sequence>MLKLLTTVYGILTTIALALGLVVALVFLAALIAGDGDWAILAGDIMIWGIVLAAIAMAGGMIYIYATGSHSLMMESPSKKREKEQD</sequence>
<feature type="transmembrane region" description="Helical" evidence="1">
    <location>
        <begin position="7"/>
        <end position="33"/>
    </location>
</feature>
<name>A0A1B7M126_9MICC</name>
<evidence type="ECO:0000313" key="2">
    <source>
        <dbReference type="EMBL" id="OAV62089.1"/>
    </source>
</evidence>
<feature type="transmembrane region" description="Helical" evidence="1">
    <location>
        <begin position="45"/>
        <end position="66"/>
    </location>
</feature>
<evidence type="ECO:0000313" key="3">
    <source>
        <dbReference type="Proteomes" id="UP000078292"/>
    </source>
</evidence>
<comment type="caution">
    <text evidence="2">The sequence shown here is derived from an EMBL/GenBank/DDBJ whole genome shotgun (WGS) entry which is preliminary data.</text>
</comment>
<accession>A0A1B7M126</accession>
<dbReference type="AlphaFoldDB" id="A0A1B7M126"/>
<keyword evidence="3" id="KW-1185">Reference proteome</keyword>